<dbReference type="SMART" id="SM00387">
    <property type="entry name" value="HATPase_c"/>
    <property type="match status" value="1"/>
</dbReference>
<dbReference type="Proteomes" id="UP000467322">
    <property type="component" value="Unassembled WGS sequence"/>
</dbReference>
<name>A0A845M4J2_9RHOB</name>
<dbReference type="SMART" id="SM00086">
    <property type="entry name" value="PAC"/>
    <property type="match status" value="4"/>
</dbReference>
<dbReference type="GO" id="GO:0000155">
    <property type="term" value="F:phosphorelay sensor kinase activity"/>
    <property type="evidence" value="ECO:0007669"/>
    <property type="project" value="InterPro"/>
</dbReference>
<evidence type="ECO:0000259" key="11">
    <source>
        <dbReference type="PROSITE" id="PS50113"/>
    </source>
</evidence>
<protein>
    <recommendedName>
        <fullName evidence="2">histidine kinase</fullName>
        <ecNumber evidence="2">2.7.13.3</ecNumber>
    </recommendedName>
</protein>
<dbReference type="PROSITE" id="PS50109">
    <property type="entry name" value="HIS_KIN"/>
    <property type="match status" value="1"/>
</dbReference>
<feature type="domain" description="PAS" evidence="10">
    <location>
        <begin position="356"/>
        <end position="426"/>
    </location>
</feature>
<dbReference type="Pfam" id="PF08447">
    <property type="entry name" value="PAS_3"/>
    <property type="match status" value="3"/>
</dbReference>
<dbReference type="InterPro" id="IPR035965">
    <property type="entry name" value="PAS-like_dom_sf"/>
</dbReference>
<dbReference type="InterPro" id="IPR011006">
    <property type="entry name" value="CheY-like_superfamily"/>
</dbReference>
<dbReference type="SMART" id="SM00091">
    <property type="entry name" value="PAS"/>
    <property type="match status" value="4"/>
</dbReference>
<dbReference type="Gene3D" id="3.30.450.20">
    <property type="entry name" value="PAS domain"/>
    <property type="match status" value="5"/>
</dbReference>
<evidence type="ECO:0000256" key="2">
    <source>
        <dbReference type="ARBA" id="ARBA00012438"/>
    </source>
</evidence>
<dbReference type="Gene3D" id="2.10.70.100">
    <property type="match status" value="2"/>
</dbReference>
<keyword evidence="3 6" id="KW-0597">Phosphoprotein</keyword>
<dbReference type="SUPFAM" id="SSF47384">
    <property type="entry name" value="Homodimeric domain of signal transducing histidine kinase"/>
    <property type="match status" value="1"/>
</dbReference>
<dbReference type="EMBL" id="WTUX01000019">
    <property type="protein sequence ID" value="MZR14945.1"/>
    <property type="molecule type" value="Genomic_DNA"/>
</dbReference>
<feature type="domain" description="PAC" evidence="11">
    <location>
        <begin position="549"/>
        <end position="601"/>
    </location>
</feature>
<dbReference type="Gene3D" id="1.10.287.130">
    <property type="match status" value="1"/>
</dbReference>
<dbReference type="PANTHER" id="PTHR43304:SF1">
    <property type="entry name" value="PAC DOMAIN-CONTAINING PROTEIN"/>
    <property type="match status" value="1"/>
</dbReference>
<dbReference type="SUPFAM" id="SSF52172">
    <property type="entry name" value="CheY-like"/>
    <property type="match status" value="1"/>
</dbReference>
<dbReference type="InterPro" id="IPR036097">
    <property type="entry name" value="HisK_dim/P_sf"/>
</dbReference>
<organism evidence="12 13">
    <name type="scientific">Maritimibacter harenae</name>
    <dbReference type="NCBI Taxonomy" id="2606218"/>
    <lineage>
        <taxon>Bacteria</taxon>
        <taxon>Pseudomonadati</taxon>
        <taxon>Pseudomonadota</taxon>
        <taxon>Alphaproteobacteria</taxon>
        <taxon>Rhodobacterales</taxon>
        <taxon>Roseobacteraceae</taxon>
        <taxon>Maritimibacter</taxon>
    </lineage>
</organism>
<dbReference type="PANTHER" id="PTHR43304">
    <property type="entry name" value="PHYTOCHROME-LIKE PROTEIN CPH1"/>
    <property type="match status" value="1"/>
</dbReference>
<evidence type="ECO:0000259" key="10">
    <source>
        <dbReference type="PROSITE" id="PS50112"/>
    </source>
</evidence>
<evidence type="ECO:0000256" key="1">
    <source>
        <dbReference type="ARBA" id="ARBA00000085"/>
    </source>
</evidence>
<dbReference type="CDD" id="cd00082">
    <property type="entry name" value="HisKA"/>
    <property type="match status" value="1"/>
</dbReference>
<feature type="domain" description="PAC" evidence="11">
    <location>
        <begin position="303"/>
        <end position="355"/>
    </location>
</feature>
<sequence length="1102" mass="122408">MIYDSEMTHDVTQEDTRAWRLSAGSRVTVVFLLLSVPWILLGDYLVGTISTGDEGQLFQTLKGLFFVVVCSAVLKWMVDRHESRMTGVLSRERALRLQLERAERVGEFGSWQRDLDTGEGSTSSEIREILGCDGGALEDYAAALRDRLHPEDRDRVEAARATLLAERAIDLEYRIVRPDGDEIWLRERAEVVRDEAGRDRFAVGTVRDITRLMQAEEKKREAQEIAEQRGALARMAAEKAHFGGWRYDVATGLETWTEGTARIRGLEEVDTITPEAAMAPYVERDREKIARLFRACVAEGVPFDDTFRMIREDGDAVTVRTIGEPEYDADGRITAVQGAVQDVTDLVEAREEADRRNAELESVLSAIGDGFVTVDRNWCFTFVNRRAARLTGHEPEELMGHDLWEAFPEARGSVFERKCHAAMQSGKSQVAVEYEPSEGTFLEANIHPLPEGVAIYVTDVSAQHRTRRWLELLEAAVDSTDDIVAIVETGPDGGPQDARTIYVNPAFAWQLGIPKDDVIGQLPWFLNKDTVNAPGIENIERAFARGVPGRAELFTRTRDRAGRWFELRTTPIRDAQGKVRHWVAIHRDITERKGYEERILQSEERFRLISRASSDVIWDWDIETGSFWLSDNYEDVFGFDISDEPSTFEASMARIHPDDQARIRESLEETIQSDRVTWSGEYRVRNADGGYSIIEERAFVIRDGTGKAVRMVAGMTDVTRIRALDQRLIEAEKLEAIGHLTGGIAHDFNNLLTIILGTTDLLLEDLEDARQQKMARVTIQAAEQGAQLVDALLAYSRRQPLTPEPVEVNTLISQSLPLFRKGIDAGIEIHHHLNAPQADVLADPGRLQSALLNLVLNSRDATGERGTITIRTEAIDHDGTPGADGDDRPAGRYVAIHVIDDGAGMGAETREQAFKPFYTTKQPGKGTGLGLSSIYGFVKQSGGHARICSEPGRGTTVSILLPLSEAPAARGKEAAYAGASPVAHILIVEDDAALRAHAVELVESLGHEVSVAEDADAALEYLEHQPDVTLMFTDVVMSGSMNGDELARIARARHPGLKVLFTSGYTQDAFMSDGRLEPGIDLLVKPYRREALQQKLNEILAG</sequence>
<dbReference type="InterPro" id="IPR003661">
    <property type="entry name" value="HisK_dim/P_dom"/>
</dbReference>
<evidence type="ECO:0000313" key="12">
    <source>
        <dbReference type="EMBL" id="MZR14945.1"/>
    </source>
</evidence>
<dbReference type="AlphaFoldDB" id="A0A845M4J2"/>
<keyword evidence="7" id="KW-1133">Transmembrane helix</keyword>
<dbReference type="NCBIfam" id="TIGR00229">
    <property type="entry name" value="sensory_box"/>
    <property type="match status" value="5"/>
</dbReference>
<gene>
    <name evidence="12" type="ORF">GQE99_18135</name>
</gene>
<keyword evidence="13" id="KW-1185">Reference proteome</keyword>
<keyword evidence="7" id="KW-0472">Membrane</keyword>
<evidence type="ECO:0000256" key="3">
    <source>
        <dbReference type="ARBA" id="ARBA00022553"/>
    </source>
</evidence>
<comment type="caution">
    <text evidence="12">The sequence shown here is derived from an EMBL/GenBank/DDBJ whole genome shotgun (WGS) entry which is preliminary data.</text>
</comment>
<dbReference type="SUPFAM" id="SSF55785">
    <property type="entry name" value="PYP-like sensor domain (PAS domain)"/>
    <property type="match status" value="5"/>
</dbReference>
<evidence type="ECO:0000256" key="4">
    <source>
        <dbReference type="ARBA" id="ARBA00022679"/>
    </source>
</evidence>
<dbReference type="InterPro" id="IPR036890">
    <property type="entry name" value="HATPase_C_sf"/>
</dbReference>
<feature type="transmembrane region" description="Helical" evidence="7">
    <location>
        <begin position="21"/>
        <end position="40"/>
    </location>
</feature>
<keyword evidence="7" id="KW-0812">Transmembrane</keyword>
<comment type="catalytic activity">
    <reaction evidence="1">
        <text>ATP + protein L-histidine = ADP + protein N-phospho-L-histidine.</text>
        <dbReference type="EC" id="2.7.13.3"/>
    </reaction>
</comment>
<keyword evidence="5" id="KW-0418">Kinase</keyword>
<feature type="domain" description="PAS" evidence="10">
    <location>
        <begin position="602"/>
        <end position="674"/>
    </location>
</feature>
<accession>A0A845M4J2</accession>
<dbReference type="SMART" id="SM00448">
    <property type="entry name" value="REC"/>
    <property type="match status" value="1"/>
</dbReference>
<dbReference type="PRINTS" id="PR00344">
    <property type="entry name" value="BCTRLSENSOR"/>
</dbReference>
<dbReference type="InterPro" id="IPR004358">
    <property type="entry name" value="Sig_transdc_His_kin-like_C"/>
</dbReference>
<dbReference type="PROSITE" id="PS50110">
    <property type="entry name" value="RESPONSE_REGULATORY"/>
    <property type="match status" value="1"/>
</dbReference>
<proteinExistence type="predicted"/>
<dbReference type="SUPFAM" id="SSF55874">
    <property type="entry name" value="ATPase domain of HSP90 chaperone/DNA topoisomerase II/histidine kinase"/>
    <property type="match status" value="1"/>
</dbReference>
<feature type="modified residue" description="4-aspartylphosphate" evidence="6">
    <location>
        <position position="1034"/>
    </location>
</feature>
<dbReference type="InterPro" id="IPR001610">
    <property type="entry name" value="PAC"/>
</dbReference>
<dbReference type="Pfam" id="PF00512">
    <property type="entry name" value="HisKA"/>
    <property type="match status" value="1"/>
</dbReference>
<evidence type="ECO:0000259" key="8">
    <source>
        <dbReference type="PROSITE" id="PS50109"/>
    </source>
</evidence>
<dbReference type="Gene3D" id="3.30.565.10">
    <property type="entry name" value="Histidine kinase-like ATPase, C-terminal domain"/>
    <property type="match status" value="1"/>
</dbReference>
<dbReference type="InterPro" id="IPR052162">
    <property type="entry name" value="Sensor_kinase/Photoreceptor"/>
</dbReference>
<dbReference type="InterPro" id="IPR000700">
    <property type="entry name" value="PAS-assoc_C"/>
</dbReference>
<evidence type="ECO:0000256" key="6">
    <source>
        <dbReference type="PROSITE-ProRule" id="PRU00169"/>
    </source>
</evidence>
<dbReference type="InterPro" id="IPR013655">
    <property type="entry name" value="PAS_fold_3"/>
</dbReference>
<dbReference type="EC" id="2.7.13.3" evidence="2"/>
<dbReference type="Pfam" id="PF00072">
    <property type="entry name" value="Response_reg"/>
    <property type="match status" value="1"/>
</dbReference>
<dbReference type="InterPro" id="IPR001789">
    <property type="entry name" value="Sig_transdc_resp-reg_receiver"/>
</dbReference>
<feature type="domain" description="Response regulatory" evidence="9">
    <location>
        <begin position="984"/>
        <end position="1100"/>
    </location>
</feature>
<evidence type="ECO:0000256" key="5">
    <source>
        <dbReference type="ARBA" id="ARBA00022777"/>
    </source>
</evidence>
<dbReference type="CDD" id="cd00130">
    <property type="entry name" value="PAS"/>
    <property type="match status" value="4"/>
</dbReference>
<dbReference type="SMART" id="SM00388">
    <property type="entry name" value="HisKA"/>
    <property type="match status" value="1"/>
</dbReference>
<dbReference type="RefSeq" id="WP_161353159.1">
    <property type="nucleotide sequence ID" value="NZ_WTUX01000019.1"/>
</dbReference>
<dbReference type="Gene3D" id="3.40.50.2300">
    <property type="match status" value="1"/>
</dbReference>
<feature type="domain" description="PAC" evidence="11">
    <location>
        <begin position="169"/>
        <end position="221"/>
    </location>
</feature>
<evidence type="ECO:0000256" key="7">
    <source>
        <dbReference type="SAM" id="Phobius"/>
    </source>
</evidence>
<dbReference type="InterPro" id="IPR013656">
    <property type="entry name" value="PAS_4"/>
</dbReference>
<keyword evidence="4" id="KW-0808">Transferase</keyword>
<dbReference type="Pfam" id="PF02518">
    <property type="entry name" value="HATPase_c"/>
    <property type="match status" value="1"/>
</dbReference>
<feature type="domain" description="Histidine kinase" evidence="8">
    <location>
        <begin position="743"/>
        <end position="965"/>
    </location>
</feature>
<dbReference type="Pfam" id="PF08448">
    <property type="entry name" value="PAS_4"/>
    <property type="match status" value="2"/>
</dbReference>
<evidence type="ECO:0000313" key="13">
    <source>
        <dbReference type="Proteomes" id="UP000467322"/>
    </source>
</evidence>
<dbReference type="PROSITE" id="PS50112">
    <property type="entry name" value="PAS"/>
    <property type="match status" value="2"/>
</dbReference>
<dbReference type="PROSITE" id="PS50113">
    <property type="entry name" value="PAC"/>
    <property type="match status" value="4"/>
</dbReference>
<evidence type="ECO:0000259" key="9">
    <source>
        <dbReference type="PROSITE" id="PS50110"/>
    </source>
</evidence>
<dbReference type="InterPro" id="IPR003594">
    <property type="entry name" value="HATPase_dom"/>
</dbReference>
<dbReference type="InterPro" id="IPR000014">
    <property type="entry name" value="PAS"/>
</dbReference>
<dbReference type="InterPro" id="IPR005467">
    <property type="entry name" value="His_kinase_dom"/>
</dbReference>
<feature type="domain" description="PAC" evidence="11">
    <location>
        <begin position="678"/>
        <end position="730"/>
    </location>
</feature>
<reference evidence="12 13" key="1">
    <citation type="submission" date="2019-12" db="EMBL/GenBank/DDBJ databases">
        <title>Maritimibacter sp. nov. sp. isolated from sea sand.</title>
        <authorList>
            <person name="Kim J."/>
            <person name="Jeong S.E."/>
            <person name="Jung H.S."/>
            <person name="Jeon C.O."/>
        </authorList>
    </citation>
    <scope>NUCLEOTIDE SEQUENCE [LARGE SCALE GENOMIC DNA]</scope>
    <source>
        <strain evidence="12 13">DP07</strain>
    </source>
</reference>